<dbReference type="PANTHER" id="PTHR22617:SF23">
    <property type="entry name" value="CHEMOTAXIS PROTEIN CHEW"/>
    <property type="match status" value="1"/>
</dbReference>
<gene>
    <name evidence="2" type="ORF">C4K68_00250</name>
</gene>
<sequence>MAKNEAKSQAENNDPLMQWATFNLAEETYAVDVMQVKEVLTYSFTEIAPVPGSAYFIQGILNLRGNVITVVDTRVLFGLPNTESTSNTRIVVMEFQDQVVGMVVDAVAEVIYLRQSQIERTPNVGTEESAKFIQGVSYHNDELIILLDLNRIIEENEHAKERIAEHAAEDF</sequence>
<dbReference type="OrthoDB" id="9790406at2"/>
<dbReference type="PANTHER" id="PTHR22617">
    <property type="entry name" value="CHEMOTAXIS SENSOR HISTIDINE KINASE-RELATED"/>
    <property type="match status" value="1"/>
</dbReference>
<dbReference type="SUPFAM" id="SSF50341">
    <property type="entry name" value="CheW-like"/>
    <property type="match status" value="1"/>
</dbReference>
<proteinExistence type="predicted"/>
<dbReference type="AlphaFoldDB" id="A0A2S5KXL1"/>
<evidence type="ECO:0000313" key="3">
    <source>
        <dbReference type="Proteomes" id="UP000238196"/>
    </source>
</evidence>
<comment type="caution">
    <text evidence="2">The sequence shown here is derived from an EMBL/GenBank/DDBJ whole genome shotgun (WGS) entry which is preliminary data.</text>
</comment>
<feature type="domain" description="CheW-like" evidence="1">
    <location>
        <begin position="16"/>
        <end position="158"/>
    </location>
</feature>
<accession>A0A2S5KXL1</accession>
<dbReference type="GO" id="GO:0007165">
    <property type="term" value="P:signal transduction"/>
    <property type="evidence" value="ECO:0007669"/>
    <property type="project" value="InterPro"/>
</dbReference>
<dbReference type="InterPro" id="IPR039315">
    <property type="entry name" value="CheW"/>
</dbReference>
<dbReference type="InterPro" id="IPR002545">
    <property type="entry name" value="CheW-lke_dom"/>
</dbReference>
<dbReference type="GO" id="GO:0006935">
    <property type="term" value="P:chemotaxis"/>
    <property type="evidence" value="ECO:0007669"/>
    <property type="project" value="InterPro"/>
</dbReference>
<dbReference type="Proteomes" id="UP000238196">
    <property type="component" value="Unassembled WGS sequence"/>
</dbReference>
<dbReference type="Gene3D" id="2.30.30.40">
    <property type="entry name" value="SH3 Domains"/>
    <property type="match status" value="1"/>
</dbReference>
<dbReference type="PROSITE" id="PS50851">
    <property type="entry name" value="CHEW"/>
    <property type="match status" value="1"/>
</dbReference>
<dbReference type="Pfam" id="PF01584">
    <property type="entry name" value="CheW"/>
    <property type="match status" value="1"/>
</dbReference>
<name>A0A2S5KXL1_9PROT</name>
<dbReference type="GO" id="GO:0005829">
    <property type="term" value="C:cytosol"/>
    <property type="evidence" value="ECO:0007669"/>
    <property type="project" value="TreeGrafter"/>
</dbReference>
<dbReference type="EMBL" id="PRLP01000001">
    <property type="protein sequence ID" value="PPC79382.1"/>
    <property type="molecule type" value="Genomic_DNA"/>
</dbReference>
<organism evidence="2 3">
    <name type="scientific">Proteobacteria bacterium 228</name>
    <dbReference type="NCBI Taxonomy" id="2083153"/>
    <lineage>
        <taxon>Bacteria</taxon>
        <taxon>Pseudomonadati</taxon>
        <taxon>Pseudomonadota</taxon>
    </lineage>
</organism>
<dbReference type="Gene3D" id="2.40.50.180">
    <property type="entry name" value="CheA-289, Domain 4"/>
    <property type="match status" value="1"/>
</dbReference>
<evidence type="ECO:0000313" key="2">
    <source>
        <dbReference type="EMBL" id="PPC79382.1"/>
    </source>
</evidence>
<dbReference type="SMART" id="SM00260">
    <property type="entry name" value="CheW"/>
    <property type="match status" value="1"/>
</dbReference>
<reference evidence="2 3" key="1">
    <citation type="submission" date="2018-02" db="EMBL/GenBank/DDBJ databases">
        <title>novel marine gammaproteobacteria from coastal saline agro ecosystem.</title>
        <authorList>
            <person name="Krishnan R."/>
            <person name="Ramesh Kumar N."/>
        </authorList>
    </citation>
    <scope>NUCLEOTIDE SEQUENCE [LARGE SCALE GENOMIC DNA]</scope>
    <source>
        <strain evidence="2 3">228</strain>
    </source>
</reference>
<protein>
    <submittedName>
        <fullName evidence="2">Chemotaxis protein CheW</fullName>
    </submittedName>
</protein>
<dbReference type="InterPro" id="IPR036061">
    <property type="entry name" value="CheW-like_dom_sf"/>
</dbReference>
<dbReference type="CDD" id="cd00732">
    <property type="entry name" value="CheW"/>
    <property type="match status" value="1"/>
</dbReference>
<evidence type="ECO:0000259" key="1">
    <source>
        <dbReference type="PROSITE" id="PS50851"/>
    </source>
</evidence>